<reference evidence="16 17" key="2">
    <citation type="submission" date="2024-05" db="EMBL/GenBank/DDBJ databases">
        <authorList>
            <person name="Chen Y."/>
            <person name="Shah S."/>
            <person name="Dougan E. K."/>
            <person name="Thang M."/>
            <person name="Chan C."/>
        </authorList>
    </citation>
    <scope>NUCLEOTIDE SEQUENCE [LARGE SCALE GENOMIC DNA]</scope>
</reference>
<evidence type="ECO:0000256" key="8">
    <source>
        <dbReference type="ARBA" id="ARBA00022833"/>
    </source>
</evidence>
<dbReference type="PANTHER" id="PTHR43690">
    <property type="entry name" value="NARDILYSIN"/>
    <property type="match status" value="1"/>
</dbReference>
<proteinExistence type="inferred from homology"/>
<dbReference type="PROSITE" id="PS00018">
    <property type="entry name" value="EF_HAND_1"/>
    <property type="match status" value="2"/>
</dbReference>
<evidence type="ECO:0000256" key="1">
    <source>
        <dbReference type="ARBA" id="ARBA00001947"/>
    </source>
</evidence>
<dbReference type="SUPFAM" id="SSF63411">
    <property type="entry name" value="LuxS/MPP-like metallohydrolase"/>
    <property type="match status" value="3"/>
</dbReference>
<dbReference type="GO" id="GO:0043226">
    <property type="term" value="C:organelle"/>
    <property type="evidence" value="ECO:0007669"/>
    <property type="project" value="UniProtKB-ARBA"/>
</dbReference>
<dbReference type="GO" id="GO:0005509">
    <property type="term" value="F:calcium ion binding"/>
    <property type="evidence" value="ECO:0007669"/>
    <property type="project" value="InterPro"/>
</dbReference>
<protein>
    <submittedName>
        <fullName evidence="16">Insulin-degrading enzyme</fullName>
    </submittedName>
</protein>
<dbReference type="SMART" id="SM00054">
    <property type="entry name" value="EFh"/>
    <property type="match status" value="3"/>
</dbReference>
<keyword evidence="6" id="KW-0677">Repeat</keyword>
<evidence type="ECO:0000259" key="14">
    <source>
        <dbReference type="PROSITE" id="PS50222"/>
    </source>
</evidence>
<dbReference type="InterPro" id="IPR018247">
    <property type="entry name" value="EF_Hand_1_Ca_BS"/>
</dbReference>
<keyword evidence="7" id="KW-0378">Hydrolase</keyword>
<name>A0A9P1GCS1_9DINO</name>
<dbReference type="Gene3D" id="3.30.830.10">
    <property type="entry name" value="Metalloenzyme, LuxS/M16 peptidase-like"/>
    <property type="match status" value="3"/>
</dbReference>
<dbReference type="GO" id="GO:0006508">
    <property type="term" value="P:proteolysis"/>
    <property type="evidence" value="ECO:0007669"/>
    <property type="project" value="UniProtKB-KW"/>
</dbReference>
<feature type="region of interest" description="Disordered" evidence="12">
    <location>
        <begin position="41"/>
        <end position="60"/>
    </location>
</feature>
<dbReference type="Pfam" id="PF13405">
    <property type="entry name" value="EF-hand_6"/>
    <property type="match status" value="1"/>
</dbReference>
<evidence type="ECO:0000256" key="4">
    <source>
        <dbReference type="ARBA" id="ARBA00022670"/>
    </source>
</evidence>
<dbReference type="InterPro" id="IPR011765">
    <property type="entry name" value="Pept_M16_N"/>
</dbReference>
<dbReference type="InterPro" id="IPR050626">
    <property type="entry name" value="Peptidase_M16"/>
</dbReference>
<evidence type="ECO:0000256" key="13">
    <source>
        <dbReference type="SAM" id="SignalP"/>
    </source>
</evidence>
<dbReference type="FunFam" id="1.10.238.10:FF:000178">
    <property type="entry name" value="Calmodulin-2 A"/>
    <property type="match status" value="1"/>
</dbReference>
<keyword evidence="8" id="KW-0862">Zinc</keyword>
<dbReference type="InterPro" id="IPR001431">
    <property type="entry name" value="Pept_M16_Zn_BS"/>
</dbReference>
<keyword evidence="17" id="KW-1185">Reference proteome</keyword>
<keyword evidence="13" id="KW-0732">Signal</keyword>
<evidence type="ECO:0000313" key="16">
    <source>
        <dbReference type="EMBL" id="CAL4793308.1"/>
    </source>
</evidence>
<dbReference type="Pfam" id="PF00675">
    <property type="entry name" value="Peptidase_M16"/>
    <property type="match status" value="1"/>
</dbReference>
<evidence type="ECO:0000256" key="12">
    <source>
        <dbReference type="SAM" id="MobiDB-lite"/>
    </source>
</evidence>
<keyword evidence="5" id="KW-0479">Metal-binding</keyword>
<reference evidence="15" key="1">
    <citation type="submission" date="2022-10" db="EMBL/GenBank/DDBJ databases">
        <authorList>
            <person name="Chen Y."/>
            <person name="Dougan E. K."/>
            <person name="Chan C."/>
            <person name="Rhodes N."/>
            <person name="Thang M."/>
        </authorList>
    </citation>
    <scope>NUCLEOTIDE SEQUENCE</scope>
</reference>
<dbReference type="InterPro" id="IPR032632">
    <property type="entry name" value="Peptidase_M16_M"/>
</dbReference>
<evidence type="ECO:0000313" key="15">
    <source>
        <dbReference type="EMBL" id="CAI4005996.1"/>
    </source>
</evidence>
<evidence type="ECO:0000256" key="5">
    <source>
        <dbReference type="ARBA" id="ARBA00022723"/>
    </source>
</evidence>
<dbReference type="Gene3D" id="1.10.238.10">
    <property type="entry name" value="EF-hand"/>
    <property type="match status" value="2"/>
</dbReference>
<sequence>MKLGGCPHGPRLMRVLALLWVTLGPVQAAFLRPKGQAAKGQLSTLAEPRDESGVRKPKMDKRRYEHRMLRSGLRVLLVEDPEAQKSSYAMAVEVGSLEDPKDFQGLAHFCEHMVFLGSKKYPKEDEFSDKLAFYGGTNNAYTASDQTVYFAEVDDKGFDETFDIFAQFFIEPSFAPKMVDKEVNAVDSEHKKNMADTTWRLIHLLKSRANPKSPVSKFSTGTLETLKLEPEKAGKSLPEALQKFHQENYCSSRMHLVHLGPRCRAGSGCGRVIMRNASIEQQLAAAERSFGSLSSKGCEARPYYDDIPMCRGREGWALRFSHELDNLGRKFKVHTDGSPQLWLTFPMMSLQGQYKTMPEAYINYALSHYGPGVRAEGWRCSLKALLKREDLALHYSTMLETTPAGSVLTLIFSLTPKGAEESDRIIEHTFAYFNTIKKNGVDKALIQTMKSLNQVMFDYQDRSGSDSGFVTSLAGSLPKVQFRDVLTGGVLIDTVNVSMTQKLMEAIHPQNMNVALVTNNLVEGPEQKHEKYYDFNYTEEALPAAQLLRWASAESPELWVPPRPQYVPQRLELIEEDKPQIRPKKIQDTSSLQLWWLGLGGFQIPKDPGNAVVALADMVLSFQPVERSPPKAQVQIKVKHPRSVLASPARAVLSAMHARFLQSQIFWTMVDRLGPGGTFRCLPDVWDQLQRGQCGLVLVGCLESTGASDGLSVSFSGFNEHLAQLQQLVLPKLREPQVKSSDFEMIRRQMMLELQDVTSQQPYQHALEALELVSVTQTHSRKAMLQAVQDVWAVSLTEHQAMLDEILAAPQLLVLVSGNLAPSDATLGEIKEAFDLFDTDGSGEIDSKELKVAMRALGFEPKKEEIQKMISVPRLQVDADDFWGDCLMLALMSSSIFVEVECFRDSGNGDVDDDGSGTIGYEEFLKMMTHKILNRDPKDEPWRCAGMCWPASETVGVLTPLTPEETMETGKISFKNLKRVAKELGERMTDEELQEMIDEADRDGDGEVNEEVPWSPERGAGDGAMGSEVL</sequence>
<evidence type="ECO:0000256" key="11">
    <source>
        <dbReference type="RuleBase" id="RU004447"/>
    </source>
</evidence>
<feature type="chain" id="PRO_5043272678" evidence="13">
    <location>
        <begin position="29"/>
        <end position="1030"/>
    </location>
</feature>
<dbReference type="InterPro" id="IPR002048">
    <property type="entry name" value="EF_hand_dom"/>
</dbReference>
<dbReference type="GO" id="GO:0004222">
    <property type="term" value="F:metalloendopeptidase activity"/>
    <property type="evidence" value="ECO:0007669"/>
    <property type="project" value="InterPro"/>
</dbReference>
<keyword evidence="9" id="KW-0106">Calcium</keyword>
<feature type="domain" description="EF-hand" evidence="14">
    <location>
        <begin position="910"/>
        <end position="934"/>
    </location>
</feature>
<dbReference type="Pfam" id="PF16187">
    <property type="entry name" value="Peptidase_M16_M"/>
    <property type="match status" value="2"/>
</dbReference>
<dbReference type="Pfam" id="PF13833">
    <property type="entry name" value="EF-hand_8"/>
    <property type="match status" value="1"/>
</dbReference>
<keyword evidence="4" id="KW-0645">Protease</keyword>
<dbReference type="EMBL" id="CAMXCT030003741">
    <property type="protein sequence ID" value="CAL4793308.1"/>
    <property type="molecule type" value="Genomic_DNA"/>
</dbReference>
<dbReference type="Proteomes" id="UP001152797">
    <property type="component" value="Unassembled WGS sequence"/>
</dbReference>
<evidence type="ECO:0000256" key="7">
    <source>
        <dbReference type="ARBA" id="ARBA00022801"/>
    </source>
</evidence>
<dbReference type="InterPro" id="IPR011249">
    <property type="entry name" value="Metalloenz_LuxS/M16"/>
</dbReference>
<comment type="caution">
    <text evidence="15">The sequence shown here is derived from an EMBL/GenBank/DDBJ whole genome shotgun (WGS) entry which is preliminary data.</text>
</comment>
<dbReference type="Pfam" id="PF05193">
    <property type="entry name" value="Peptidase_M16_C"/>
    <property type="match status" value="1"/>
</dbReference>
<gene>
    <name evidence="15" type="ORF">C1SCF055_LOCUS31677</name>
</gene>
<comment type="cofactor">
    <cofactor evidence="1">
        <name>Zn(2+)</name>
        <dbReference type="ChEBI" id="CHEBI:29105"/>
    </cofactor>
</comment>
<organism evidence="15">
    <name type="scientific">Cladocopium goreaui</name>
    <dbReference type="NCBI Taxonomy" id="2562237"/>
    <lineage>
        <taxon>Eukaryota</taxon>
        <taxon>Sar</taxon>
        <taxon>Alveolata</taxon>
        <taxon>Dinophyceae</taxon>
        <taxon>Suessiales</taxon>
        <taxon>Symbiodiniaceae</taxon>
        <taxon>Cladocopium</taxon>
    </lineage>
</organism>
<evidence type="ECO:0000256" key="9">
    <source>
        <dbReference type="ARBA" id="ARBA00022837"/>
    </source>
</evidence>
<accession>A0A9P1GCS1</accession>
<comment type="similarity">
    <text evidence="2">Belongs to the centrin family.</text>
</comment>
<keyword evidence="10" id="KW-0482">Metalloprotease</keyword>
<evidence type="ECO:0000256" key="3">
    <source>
        <dbReference type="ARBA" id="ARBA00007261"/>
    </source>
</evidence>
<evidence type="ECO:0000256" key="10">
    <source>
        <dbReference type="ARBA" id="ARBA00023049"/>
    </source>
</evidence>
<dbReference type="PROSITE" id="PS00143">
    <property type="entry name" value="INSULINASE"/>
    <property type="match status" value="1"/>
</dbReference>
<feature type="region of interest" description="Disordered" evidence="12">
    <location>
        <begin position="996"/>
        <end position="1030"/>
    </location>
</feature>
<feature type="signal peptide" evidence="13">
    <location>
        <begin position="1"/>
        <end position="28"/>
    </location>
</feature>
<evidence type="ECO:0000256" key="6">
    <source>
        <dbReference type="ARBA" id="ARBA00022737"/>
    </source>
</evidence>
<dbReference type="EMBL" id="CAMXCT020003741">
    <property type="protein sequence ID" value="CAL1159371.1"/>
    <property type="molecule type" value="Genomic_DNA"/>
</dbReference>
<evidence type="ECO:0000256" key="2">
    <source>
        <dbReference type="ARBA" id="ARBA00005253"/>
    </source>
</evidence>
<dbReference type="FunFam" id="3.30.830.10:FF:000012">
    <property type="entry name" value="Protease 3"/>
    <property type="match status" value="1"/>
</dbReference>
<dbReference type="OrthoDB" id="952271at2759"/>
<dbReference type="AlphaFoldDB" id="A0A9P1GCS1"/>
<dbReference type="EMBL" id="CAMXCT010003741">
    <property type="protein sequence ID" value="CAI4005996.1"/>
    <property type="molecule type" value="Genomic_DNA"/>
</dbReference>
<dbReference type="CDD" id="cd00051">
    <property type="entry name" value="EFh"/>
    <property type="match status" value="2"/>
</dbReference>
<comment type="similarity">
    <text evidence="3 11">Belongs to the peptidase M16 family.</text>
</comment>
<feature type="compositionally biased region" description="Acidic residues" evidence="12">
    <location>
        <begin position="996"/>
        <end position="1010"/>
    </location>
</feature>
<dbReference type="InterPro" id="IPR011992">
    <property type="entry name" value="EF-hand-dom_pair"/>
</dbReference>
<dbReference type="PROSITE" id="PS50222">
    <property type="entry name" value="EF_HAND_2"/>
    <property type="match status" value="2"/>
</dbReference>
<dbReference type="PANTHER" id="PTHR43690:SF18">
    <property type="entry name" value="INSULIN-DEGRADING ENZYME-RELATED"/>
    <property type="match status" value="1"/>
</dbReference>
<feature type="domain" description="EF-hand" evidence="14">
    <location>
        <begin position="825"/>
        <end position="860"/>
    </location>
</feature>
<dbReference type="SUPFAM" id="SSF47473">
    <property type="entry name" value="EF-hand"/>
    <property type="match status" value="1"/>
</dbReference>
<evidence type="ECO:0000313" key="17">
    <source>
        <dbReference type="Proteomes" id="UP001152797"/>
    </source>
</evidence>
<dbReference type="InterPro" id="IPR007863">
    <property type="entry name" value="Peptidase_M16_C"/>
</dbReference>